<reference evidence="9" key="1">
    <citation type="journal article" date="2020" name="Stud. Mycol.">
        <title>101 Dothideomycetes genomes: a test case for predicting lifestyles and emergence of pathogens.</title>
        <authorList>
            <person name="Haridas S."/>
            <person name="Albert R."/>
            <person name="Binder M."/>
            <person name="Bloem J."/>
            <person name="Labutti K."/>
            <person name="Salamov A."/>
            <person name="Andreopoulos B."/>
            <person name="Baker S."/>
            <person name="Barry K."/>
            <person name="Bills G."/>
            <person name="Bluhm B."/>
            <person name="Cannon C."/>
            <person name="Castanera R."/>
            <person name="Culley D."/>
            <person name="Daum C."/>
            <person name="Ezra D."/>
            <person name="Gonzalez J."/>
            <person name="Henrissat B."/>
            <person name="Kuo A."/>
            <person name="Liang C."/>
            <person name="Lipzen A."/>
            <person name="Lutzoni F."/>
            <person name="Magnuson J."/>
            <person name="Mondo S."/>
            <person name="Nolan M."/>
            <person name="Ohm R."/>
            <person name="Pangilinan J."/>
            <person name="Park H.-J."/>
            <person name="Ramirez L."/>
            <person name="Alfaro M."/>
            <person name="Sun H."/>
            <person name="Tritt A."/>
            <person name="Yoshinaga Y."/>
            <person name="Zwiers L.-H."/>
            <person name="Turgeon B."/>
            <person name="Goodwin S."/>
            <person name="Spatafora J."/>
            <person name="Crous P."/>
            <person name="Grigoriev I."/>
        </authorList>
    </citation>
    <scope>NUCLEOTIDE SEQUENCE</scope>
    <source>
        <strain evidence="9">CBS 101060</strain>
    </source>
</reference>
<evidence type="ECO:0000313" key="10">
    <source>
        <dbReference type="Proteomes" id="UP000799429"/>
    </source>
</evidence>
<dbReference type="Pfam" id="PF02290">
    <property type="entry name" value="SRP14"/>
    <property type="match status" value="1"/>
</dbReference>
<evidence type="ECO:0000256" key="1">
    <source>
        <dbReference type="ARBA" id="ARBA00004496"/>
    </source>
</evidence>
<dbReference type="InterPro" id="IPR009018">
    <property type="entry name" value="Signal_recog_particle_SRP9/14"/>
</dbReference>
<protein>
    <recommendedName>
        <fullName evidence="7">Signal recognition particle subunit SRP14</fullName>
    </recommendedName>
    <alternativeName>
        <fullName evidence="7">Signal recognition particle 14 kDa protein</fullName>
    </alternativeName>
</protein>
<comment type="subunit">
    <text evidence="7">Component of a fungal signal recognition particle (SRP) complex that consists of a 7SL RNA molecule (scR1) and at least six protein subunits: SRP72, SRP68, SRP54, SEC65, SRP21 and SRP14.</text>
</comment>
<dbReference type="InterPro" id="IPR003210">
    <property type="entry name" value="Signal_recog_particle_SRP14"/>
</dbReference>
<dbReference type="Proteomes" id="UP000799429">
    <property type="component" value="Unassembled WGS sequence"/>
</dbReference>
<gene>
    <name evidence="9" type="ORF">M501DRAFT_1020135</name>
</gene>
<evidence type="ECO:0000256" key="3">
    <source>
        <dbReference type="ARBA" id="ARBA00022490"/>
    </source>
</evidence>
<comment type="function">
    <text evidence="7">Component of the signal recognition particle (SRP) complex, a ribonucleoprotein complex that mediates the cotranslational targeting of secretory and membrane proteins to the endoplasmic reticulum (ER).</text>
</comment>
<name>A0A9P4S2S6_9PEZI</name>
<proteinExistence type="inferred from homology"/>
<dbReference type="PANTHER" id="PTHR12013">
    <property type="entry name" value="SIGNAL RECOGNITION PARTICLE 14 KD PROTEIN"/>
    <property type="match status" value="1"/>
</dbReference>
<evidence type="ECO:0000256" key="4">
    <source>
        <dbReference type="ARBA" id="ARBA00022884"/>
    </source>
</evidence>
<feature type="region of interest" description="Disordered" evidence="8">
    <location>
        <begin position="118"/>
        <end position="143"/>
    </location>
</feature>
<keyword evidence="6 7" id="KW-0687">Ribonucleoprotein</keyword>
<dbReference type="OrthoDB" id="19209at2759"/>
<dbReference type="GO" id="GO:0030942">
    <property type="term" value="F:endoplasmic reticulum signal peptide binding"/>
    <property type="evidence" value="ECO:0007669"/>
    <property type="project" value="UniProtKB-UniRule"/>
</dbReference>
<accession>A0A9P4S2S6</accession>
<dbReference type="SUPFAM" id="SSF54762">
    <property type="entry name" value="Signal recognition particle alu RNA binding heterodimer, SRP9/14"/>
    <property type="match status" value="1"/>
</dbReference>
<keyword evidence="10" id="KW-1185">Reference proteome</keyword>
<dbReference type="EMBL" id="MU006111">
    <property type="protein sequence ID" value="KAF2835141.1"/>
    <property type="molecule type" value="Genomic_DNA"/>
</dbReference>
<evidence type="ECO:0000256" key="2">
    <source>
        <dbReference type="ARBA" id="ARBA00010349"/>
    </source>
</evidence>
<dbReference type="GO" id="GO:0008312">
    <property type="term" value="F:7S RNA binding"/>
    <property type="evidence" value="ECO:0007669"/>
    <property type="project" value="UniProtKB-UniRule"/>
</dbReference>
<evidence type="ECO:0000256" key="5">
    <source>
        <dbReference type="ARBA" id="ARBA00023135"/>
    </source>
</evidence>
<comment type="similarity">
    <text evidence="2 7">Belongs to the SRP14 family.</text>
</comment>
<comment type="caution">
    <text evidence="9">The sequence shown here is derived from an EMBL/GenBank/DDBJ whole genome shotgun (WGS) entry which is preliminary data.</text>
</comment>
<evidence type="ECO:0000256" key="6">
    <source>
        <dbReference type="ARBA" id="ARBA00023274"/>
    </source>
</evidence>
<keyword evidence="3 7" id="KW-0963">Cytoplasm</keyword>
<comment type="subcellular location">
    <subcellularLocation>
        <location evidence="1 7">Cytoplasm</location>
    </subcellularLocation>
</comment>
<evidence type="ECO:0000313" key="9">
    <source>
        <dbReference type="EMBL" id="KAF2835141.1"/>
    </source>
</evidence>
<dbReference type="Gene3D" id="3.30.720.10">
    <property type="entry name" value="Signal recognition particle alu RNA binding heterodimer, srp9/1"/>
    <property type="match status" value="1"/>
</dbReference>
<sequence>MSNSHLSNEEFFSKLSELLDSRRDKDHGSIYLTQKRLAFDLSSAVSTPTKVTDDPLWDLHPPNPLPIIIRATNGKSKEDRAKGGKIKLSTLVQPDDLEGFYTKYAEICKAGMQALKKRVRTKRKKDKAKKKKAVTAGEGEKKG</sequence>
<dbReference type="GO" id="GO:0006614">
    <property type="term" value="P:SRP-dependent cotranslational protein targeting to membrane"/>
    <property type="evidence" value="ECO:0007669"/>
    <property type="project" value="UniProtKB-UniRule"/>
</dbReference>
<keyword evidence="4 7" id="KW-0694">RNA-binding</keyword>
<feature type="compositionally biased region" description="Basic residues" evidence="8">
    <location>
        <begin position="118"/>
        <end position="133"/>
    </location>
</feature>
<organism evidence="9 10">
    <name type="scientific">Patellaria atrata CBS 101060</name>
    <dbReference type="NCBI Taxonomy" id="1346257"/>
    <lineage>
        <taxon>Eukaryota</taxon>
        <taxon>Fungi</taxon>
        <taxon>Dikarya</taxon>
        <taxon>Ascomycota</taxon>
        <taxon>Pezizomycotina</taxon>
        <taxon>Dothideomycetes</taxon>
        <taxon>Dothideomycetes incertae sedis</taxon>
        <taxon>Patellariales</taxon>
        <taxon>Patellariaceae</taxon>
        <taxon>Patellaria</taxon>
    </lineage>
</organism>
<keyword evidence="5 7" id="KW-0733">Signal recognition particle</keyword>
<dbReference type="AlphaFoldDB" id="A0A9P4S2S6"/>
<evidence type="ECO:0000256" key="8">
    <source>
        <dbReference type="SAM" id="MobiDB-lite"/>
    </source>
</evidence>
<evidence type="ECO:0000256" key="7">
    <source>
        <dbReference type="RuleBase" id="RU368100"/>
    </source>
</evidence>
<dbReference type="GO" id="GO:0005786">
    <property type="term" value="C:signal recognition particle, endoplasmic reticulum targeting"/>
    <property type="evidence" value="ECO:0007669"/>
    <property type="project" value="UniProtKB-UniRule"/>
</dbReference>